<dbReference type="Pfam" id="PF02826">
    <property type="entry name" value="2-Hacid_dh_C"/>
    <property type="match status" value="1"/>
</dbReference>
<gene>
    <name evidence="7" type="ORF">DCMF_00555</name>
</gene>
<evidence type="ECO:0000256" key="1">
    <source>
        <dbReference type="ARBA" id="ARBA00005854"/>
    </source>
</evidence>
<dbReference type="GO" id="GO:0051287">
    <property type="term" value="F:NAD binding"/>
    <property type="evidence" value="ECO:0007669"/>
    <property type="project" value="InterPro"/>
</dbReference>
<dbReference type="PROSITE" id="PS00065">
    <property type="entry name" value="D_2_HYDROXYACID_DH_1"/>
    <property type="match status" value="1"/>
</dbReference>
<accession>A0A3G1L0W3</accession>
<dbReference type="SUPFAM" id="SSF51735">
    <property type="entry name" value="NAD(P)-binding Rossmann-fold domains"/>
    <property type="match status" value="1"/>
</dbReference>
<dbReference type="KEGG" id="fwa:DCMF_00555"/>
<organism evidence="7 8">
    <name type="scientific">Formimonas warabiya</name>
    <dbReference type="NCBI Taxonomy" id="1761012"/>
    <lineage>
        <taxon>Bacteria</taxon>
        <taxon>Bacillati</taxon>
        <taxon>Bacillota</taxon>
        <taxon>Clostridia</taxon>
        <taxon>Eubacteriales</taxon>
        <taxon>Peptococcaceae</taxon>
        <taxon>Candidatus Formimonas</taxon>
    </lineage>
</organism>
<dbReference type="InterPro" id="IPR029752">
    <property type="entry name" value="D-isomer_DH_CS1"/>
</dbReference>
<evidence type="ECO:0000256" key="3">
    <source>
        <dbReference type="ARBA" id="ARBA00023027"/>
    </source>
</evidence>
<evidence type="ECO:0000259" key="5">
    <source>
        <dbReference type="Pfam" id="PF00389"/>
    </source>
</evidence>
<dbReference type="SUPFAM" id="SSF52283">
    <property type="entry name" value="Formate/glycerate dehydrogenase catalytic domain-like"/>
    <property type="match status" value="1"/>
</dbReference>
<dbReference type="FunFam" id="3.40.50.720:FF:000041">
    <property type="entry name" value="D-3-phosphoglycerate dehydrogenase"/>
    <property type="match status" value="1"/>
</dbReference>
<evidence type="ECO:0000259" key="6">
    <source>
        <dbReference type="Pfam" id="PF02826"/>
    </source>
</evidence>
<dbReference type="Pfam" id="PF00389">
    <property type="entry name" value="2-Hacid_dh"/>
    <property type="match status" value="1"/>
</dbReference>
<dbReference type="AlphaFoldDB" id="A0A3G1L0W3"/>
<sequence>MKKIIVVSDLRDVGLEILKLENQVNYCPEITREDLLAQICDYDALIGRSVCPIDKEIIKKGVKLKAIGVPAVGVNHIDVDYAQSQNIKIFNVPGVNSDSVAEFTIGHMVNLCRHIGKATFDTKKKIWDKNFYFGREIANKNLGIIGLGRIGSRVARIANAMKMNVYATDPYIDLDKFKEVNAEKLTLEELLAVSDIITMHVPLTQETNNMISKLQINLMRQGAYLLNLCRGEVLDEEAVADALDSGHLAAVAADVIIGEPRPGGKLIASRLLQTENFMVTPHIGAWTMEAQDRAASMVAEAIIEALK</sequence>
<name>A0A3G1L0W3_FORW1</name>
<dbReference type="Proteomes" id="UP000323521">
    <property type="component" value="Chromosome"/>
</dbReference>
<keyword evidence="2 4" id="KW-0560">Oxidoreductase</keyword>
<evidence type="ECO:0000256" key="2">
    <source>
        <dbReference type="ARBA" id="ARBA00023002"/>
    </source>
</evidence>
<feature type="domain" description="D-isomer specific 2-hydroxyacid dehydrogenase catalytic" evidence="5">
    <location>
        <begin position="5"/>
        <end position="307"/>
    </location>
</feature>
<evidence type="ECO:0000313" key="7">
    <source>
        <dbReference type="EMBL" id="ATW28269.1"/>
    </source>
</evidence>
<dbReference type="InterPro" id="IPR029753">
    <property type="entry name" value="D-isomer_DH_CS"/>
</dbReference>
<dbReference type="GO" id="GO:0047545">
    <property type="term" value="F:(S)-2-hydroxyglutarate dehydrogenase activity"/>
    <property type="evidence" value="ECO:0007669"/>
    <property type="project" value="UniProtKB-ARBA"/>
</dbReference>
<evidence type="ECO:0000256" key="4">
    <source>
        <dbReference type="RuleBase" id="RU003719"/>
    </source>
</evidence>
<dbReference type="GO" id="GO:0006564">
    <property type="term" value="P:L-serine biosynthetic process"/>
    <property type="evidence" value="ECO:0007669"/>
    <property type="project" value="UniProtKB-ARBA"/>
</dbReference>
<comment type="similarity">
    <text evidence="1 4">Belongs to the D-isomer specific 2-hydroxyacid dehydrogenase family.</text>
</comment>
<dbReference type="PANTHER" id="PTHR42938:SF9">
    <property type="entry name" value="FORMATE DEHYDROGENASE 1"/>
    <property type="match status" value="1"/>
</dbReference>
<evidence type="ECO:0008006" key="9">
    <source>
        <dbReference type="Google" id="ProtNLM"/>
    </source>
</evidence>
<dbReference type="EMBL" id="CP017634">
    <property type="protein sequence ID" value="ATW28269.1"/>
    <property type="molecule type" value="Genomic_DNA"/>
</dbReference>
<feature type="domain" description="D-isomer specific 2-hydroxyacid dehydrogenase NAD-binding" evidence="6">
    <location>
        <begin position="105"/>
        <end position="284"/>
    </location>
</feature>
<dbReference type="InterPro" id="IPR006139">
    <property type="entry name" value="D-isomer_2_OHA_DH_cat_dom"/>
</dbReference>
<evidence type="ECO:0000313" key="8">
    <source>
        <dbReference type="Proteomes" id="UP000323521"/>
    </source>
</evidence>
<keyword evidence="3" id="KW-0520">NAD</keyword>
<dbReference type="GO" id="GO:0004617">
    <property type="term" value="F:phosphoglycerate dehydrogenase activity"/>
    <property type="evidence" value="ECO:0007669"/>
    <property type="project" value="UniProtKB-ARBA"/>
</dbReference>
<dbReference type="Gene3D" id="3.40.50.720">
    <property type="entry name" value="NAD(P)-binding Rossmann-like Domain"/>
    <property type="match status" value="2"/>
</dbReference>
<reference evidence="7 8" key="1">
    <citation type="submission" date="2016-10" db="EMBL/GenBank/DDBJ databases">
        <title>Complete Genome Sequence of Peptococcaceae strain DCMF.</title>
        <authorList>
            <person name="Edwards R.J."/>
            <person name="Holland S.I."/>
            <person name="Deshpande N.P."/>
            <person name="Wong Y.K."/>
            <person name="Ertan H."/>
            <person name="Manefield M."/>
            <person name="Russell T.L."/>
            <person name="Lee M.J."/>
        </authorList>
    </citation>
    <scope>NUCLEOTIDE SEQUENCE [LARGE SCALE GENOMIC DNA]</scope>
    <source>
        <strain evidence="7 8">DCMF</strain>
    </source>
</reference>
<dbReference type="PROSITE" id="PS00671">
    <property type="entry name" value="D_2_HYDROXYACID_DH_3"/>
    <property type="match status" value="1"/>
</dbReference>
<protein>
    <recommendedName>
        <fullName evidence="9">Phosphoglycerate dehydrogenase</fullName>
    </recommendedName>
</protein>
<dbReference type="InterPro" id="IPR006140">
    <property type="entry name" value="D-isomer_DH_NAD-bd"/>
</dbReference>
<proteinExistence type="inferred from homology"/>
<dbReference type="PANTHER" id="PTHR42938">
    <property type="entry name" value="FORMATE DEHYDROGENASE 1"/>
    <property type="match status" value="1"/>
</dbReference>
<dbReference type="InterPro" id="IPR036291">
    <property type="entry name" value="NAD(P)-bd_dom_sf"/>
</dbReference>
<keyword evidence="8" id="KW-1185">Reference proteome</keyword>